<evidence type="ECO:0000313" key="3">
    <source>
        <dbReference type="EMBL" id="VAZ96513.1"/>
    </source>
</evidence>
<sequence>MIMPNRLAAKAPWKQTSTESAECAGRRRPGDAVLFHSWTFGYFRDRKMNPADRAQRR</sequence>
<comment type="caution">
    <text evidence="2">The sequence shown here is derived from an EMBL/GenBank/DDBJ whole genome shotgun (WGS) entry which is preliminary data.</text>
</comment>
<feature type="region of interest" description="Disordered" evidence="1">
    <location>
        <begin position="1"/>
        <end position="25"/>
    </location>
</feature>
<evidence type="ECO:0000313" key="5">
    <source>
        <dbReference type="Proteomes" id="UP000279331"/>
    </source>
</evidence>
<name>A0AB38UWD8_9MYCO</name>
<proteinExistence type="predicted"/>
<keyword evidence="4" id="KW-1185">Reference proteome</keyword>
<accession>A0AB38UWD8</accession>
<gene>
    <name evidence="2" type="ORF">LAUMK42_03578</name>
    <name evidence="3" type="ORF">LAUMK4_03525</name>
</gene>
<reference evidence="4 5" key="1">
    <citation type="submission" date="2018-09" db="EMBL/GenBank/DDBJ databases">
        <authorList>
            <person name="Tagini F."/>
        </authorList>
    </citation>
    <scope>NUCLEOTIDE SEQUENCE [LARGE SCALE GENOMIC DNA]</scope>
    <source>
        <strain evidence="3 4">MK4</strain>
        <strain evidence="2 5">MK42</strain>
    </source>
</reference>
<organism evidence="2 5">
    <name type="scientific">Mycobacterium persicum</name>
    <dbReference type="NCBI Taxonomy" id="1487726"/>
    <lineage>
        <taxon>Bacteria</taxon>
        <taxon>Bacillati</taxon>
        <taxon>Actinomycetota</taxon>
        <taxon>Actinomycetes</taxon>
        <taxon>Mycobacteriales</taxon>
        <taxon>Mycobacteriaceae</taxon>
        <taxon>Mycobacterium</taxon>
    </lineage>
</organism>
<dbReference type="EMBL" id="UPHL01000100">
    <property type="protein sequence ID" value="VAZ84753.1"/>
    <property type="molecule type" value="Genomic_DNA"/>
</dbReference>
<dbReference type="AlphaFoldDB" id="A0AB38UWD8"/>
<dbReference type="EMBL" id="UPHM01000097">
    <property type="protein sequence ID" value="VAZ96513.1"/>
    <property type="molecule type" value="Genomic_DNA"/>
</dbReference>
<dbReference type="Proteomes" id="UP000271464">
    <property type="component" value="Unassembled WGS sequence"/>
</dbReference>
<dbReference type="Proteomes" id="UP000279331">
    <property type="component" value="Unassembled WGS sequence"/>
</dbReference>
<evidence type="ECO:0000313" key="4">
    <source>
        <dbReference type="Proteomes" id="UP000271464"/>
    </source>
</evidence>
<evidence type="ECO:0000256" key="1">
    <source>
        <dbReference type="SAM" id="MobiDB-lite"/>
    </source>
</evidence>
<protein>
    <submittedName>
        <fullName evidence="2">Uncharacterized protein</fullName>
    </submittedName>
</protein>
<evidence type="ECO:0000313" key="2">
    <source>
        <dbReference type="EMBL" id="VAZ84753.1"/>
    </source>
</evidence>